<gene>
    <name evidence="2" type="ORF">B0T24DRAFT_685015</name>
</gene>
<dbReference type="PANTHER" id="PTHR35391:SF7">
    <property type="entry name" value="C2H2-TYPE DOMAIN-CONTAINING PROTEIN"/>
    <property type="match status" value="1"/>
</dbReference>
<protein>
    <submittedName>
        <fullName evidence="2">Uncharacterized protein</fullName>
    </submittedName>
</protein>
<sequence length="204" mass="23103">MAESIAGHVVRSVDIFAELLDNFRASAGDEDRAALERHSLASRLRDASQVRRQLLKLLVNLTESLQAAVDILSGARVPWDELSDSSSSSDGADKHPVPKSELEQVTTDITEVVDCLLRLSVALRNPAPHDRFARSKLTDTSPYEAFDIEYVKSMLARHTYDQDFIERLGKANSHRRLYFKYRESHRDKPIAVDYKHSAPVQYDH</sequence>
<reference evidence="2" key="2">
    <citation type="submission" date="2023-06" db="EMBL/GenBank/DDBJ databases">
        <authorList>
            <consortium name="Lawrence Berkeley National Laboratory"/>
            <person name="Haridas S."/>
            <person name="Hensen N."/>
            <person name="Bonometti L."/>
            <person name="Westerberg I."/>
            <person name="Brannstrom I.O."/>
            <person name="Guillou S."/>
            <person name="Cros-Aarteil S."/>
            <person name="Calhoun S."/>
            <person name="Kuo A."/>
            <person name="Mondo S."/>
            <person name="Pangilinan J."/>
            <person name="Riley R."/>
            <person name="Labutti K."/>
            <person name="Andreopoulos B."/>
            <person name="Lipzen A."/>
            <person name="Chen C."/>
            <person name="Yanf M."/>
            <person name="Daum C."/>
            <person name="Ng V."/>
            <person name="Clum A."/>
            <person name="Steindorff A."/>
            <person name="Ohm R."/>
            <person name="Martin F."/>
            <person name="Silar P."/>
            <person name="Natvig D."/>
            <person name="Lalanne C."/>
            <person name="Gautier V."/>
            <person name="Ament-Velasquez S.L."/>
            <person name="Kruys A."/>
            <person name="Hutchinson M.I."/>
            <person name="Powell A.J."/>
            <person name="Barry K."/>
            <person name="Miller A.N."/>
            <person name="Grigoriev I.V."/>
            <person name="Debuchy R."/>
            <person name="Gladieux P."/>
            <person name="Thoren M.H."/>
            <person name="Johannesson H."/>
        </authorList>
    </citation>
    <scope>NUCLEOTIDE SEQUENCE</scope>
    <source>
        <strain evidence="2">CBS 958.72</strain>
    </source>
</reference>
<dbReference type="Proteomes" id="UP001287356">
    <property type="component" value="Unassembled WGS sequence"/>
</dbReference>
<reference evidence="2" key="1">
    <citation type="journal article" date="2023" name="Mol. Phylogenet. Evol.">
        <title>Genome-scale phylogeny and comparative genomics of the fungal order Sordariales.</title>
        <authorList>
            <person name="Hensen N."/>
            <person name="Bonometti L."/>
            <person name="Westerberg I."/>
            <person name="Brannstrom I.O."/>
            <person name="Guillou S."/>
            <person name="Cros-Aarteil S."/>
            <person name="Calhoun S."/>
            <person name="Haridas S."/>
            <person name="Kuo A."/>
            <person name="Mondo S."/>
            <person name="Pangilinan J."/>
            <person name="Riley R."/>
            <person name="LaButti K."/>
            <person name="Andreopoulos B."/>
            <person name="Lipzen A."/>
            <person name="Chen C."/>
            <person name="Yan M."/>
            <person name="Daum C."/>
            <person name="Ng V."/>
            <person name="Clum A."/>
            <person name="Steindorff A."/>
            <person name="Ohm R.A."/>
            <person name="Martin F."/>
            <person name="Silar P."/>
            <person name="Natvig D.O."/>
            <person name="Lalanne C."/>
            <person name="Gautier V."/>
            <person name="Ament-Velasquez S.L."/>
            <person name="Kruys A."/>
            <person name="Hutchinson M.I."/>
            <person name="Powell A.J."/>
            <person name="Barry K."/>
            <person name="Miller A.N."/>
            <person name="Grigoriev I.V."/>
            <person name="Debuchy R."/>
            <person name="Gladieux P."/>
            <person name="Hiltunen Thoren M."/>
            <person name="Johannesson H."/>
        </authorList>
    </citation>
    <scope>NUCLEOTIDE SEQUENCE</scope>
    <source>
        <strain evidence="2">CBS 958.72</strain>
    </source>
</reference>
<evidence type="ECO:0000313" key="2">
    <source>
        <dbReference type="EMBL" id="KAK3361346.1"/>
    </source>
</evidence>
<keyword evidence="3" id="KW-1185">Reference proteome</keyword>
<organism evidence="2 3">
    <name type="scientific">Lasiosphaeria ovina</name>
    <dbReference type="NCBI Taxonomy" id="92902"/>
    <lineage>
        <taxon>Eukaryota</taxon>
        <taxon>Fungi</taxon>
        <taxon>Dikarya</taxon>
        <taxon>Ascomycota</taxon>
        <taxon>Pezizomycotina</taxon>
        <taxon>Sordariomycetes</taxon>
        <taxon>Sordariomycetidae</taxon>
        <taxon>Sordariales</taxon>
        <taxon>Lasiosphaeriaceae</taxon>
        <taxon>Lasiosphaeria</taxon>
    </lineage>
</organism>
<accession>A0AAE0JUF8</accession>
<feature type="region of interest" description="Disordered" evidence="1">
    <location>
        <begin position="82"/>
        <end position="102"/>
    </location>
</feature>
<name>A0AAE0JUF8_9PEZI</name>
<comment type="caution">
    <text evidence="2">The sequence shown here is derived from an EMBL/GenBank/DDBJ whole genome shotgun (WGS) entry which is preliminary data.</text>
</comment>
<evidence type="ECO:0000313" key="3">
    <source>
        <dbReference type="Proteomes" id="UP001287356"/>
    </source>
</evidence>
<dbReference type="AlphaFoldDB" id="A0AAE0JUF8"/>
<dbReference type="EMBL" id="JAULSN010000012">
    <property type="protein sequence ID" value="KAK3361346.1"/>
    <property type="molecule type" value="Genomic_DNA"/>
</dbReference>
<feature type="compositionally biased region" description="Basic and acidic residues" evidence="1">
    <location>
        <begin position="91"/>
        <end position="102"/>
    </location>
</feature>
<evidence type="ECO:0000256" key="1">
    <source>
        <dbReference type="SAM" id="MobiDB-lite"/>
    </source>
</evidence>
<dbReference type="PANTHER" id="PTHR35391">
    <property type="entry name" value="C2H2-TYPE DOMAIN-CONTAINING PROTEIN-RELATED"/>
    <property type="match status" value="1"/>
</dbReference>
<proteinExistence type="predicted"/>